<accession>A0A9P6DL97</accession>
<evidence type="ECO:0000256" key="1">
    <source>
        <dbReference type="SAM" id="MobiDB-lite"/>
    </source>
</evidence>
<evidence type="ECO:0000256" key="2">
    <source>
        <dbReference type="SAM" id="Phobius"/>
    </source>
</evidence>
<organism evidence="3 4">
    <name type="scientific">Pleurotus eryngii</name>
    <name type="common">Boletus of the steppes</name>
    <dbReference type="NCBI Taxonomy" id="5323"/>
    <lineage>
        <taxon>Eukaryota</taxon>
        <taxon>Fungi</taxon>
        <taxon>Dikarya</taxon>
        <taxon>Basidiomycota</taxon>
        <taxon>Agaricomycotina</taxon>
        <taxon>Agaricomycetes</taxon>
        <taxon>Agaricomycetidae</taxon>
        <taxon>Agaricales</taxon>
        <taxon>Pleurotineae</taxon>
        <taxon>Pleurotaceae</taxon>
        <taxon>Pleurotus</taxon>
    </lineage>
</organism>
<feature type="region of interest" description="Disordered" evidence="1">
    <location>
        <begin position="175"/>
        <end position="194"/>
    </location>
</feature>
<dbReference type="AlphaFoldDB" id="A0A9P6DL97"/>
<feature type="transmembrane region" description="Helical" evidence="2">
    <location>
        <begin position="139"/>
        <end position="165"/>
    </location>
</feature>
<reference evidence="3" key="1">
    <citation type="submission" date="2020-11" db="EMBL/GenBank/DDBJ databases">
        <authorList>
            <consortium name="DOE Joint Genome Institute"/>
            <person name="Ahrendt S."/>
            <person name="Riley R."/>
            <person name="Andreopoulos W."/>
            <person name="Labutti K."/>
            <person name="Pangilinan J."/>
            <person name="Ruiz-Duenas F.J."/>
            <person name="Barrasa J.M."/>
            <person name="Sanchez-Garcia M."/>
            <person name="Camarero S."/>
            <person name="Miyauchi S."/>
            <person name="Serrano A."/>
            <person name="Linde D."/>
            <person name="Babiker R."/>
            <person name="Drula E."/>
            <person name="Ayuso-Fernandez I."/>
            <person name="Pacheco R."/>
            <person name="Padilla G."/>
            <person name="Ferreira P."/>
            <person name="Barriuso J."/>
            <person name="Kellner H."/>
            <person name="Castanera R."/>
            <person name="Alfaro M."/>
            <person name="Ramirez L."/>
            <person name="Pisabarro A.G."/>
            <person name="Kuo A."/>
            <person name="Tritt A."/>
            <person name="Lipzen A."/>
            <person name="He G."/>
            <person name="Yan M."/>
            <person name="Ng V."/>
            <person name="Cullen D."/>
            <person name="Martin F."/>
            <person name="Rosso M.-N."/>
            <person name="Henrissat B."/>
            <person name="Hibbett D."/>
            <person name="Martinez A.T."/>
            <person name="Grigoriev I.V."/>
        </authorList>
    </citation>
    <scope>NUCLEOTIDE SEQUENCE</scope>
    <source>
        <strain evidence="3">ATCC 90797</strain>
    </source>
</reference>
<dbReference type="Gene3D" id="2.60.120.260">
    <property type="entry name" value="Galactose-binding domain-like"/>
    <property type="match status" value="1"/>
</dbReference>
<name>A0A9P6DL97_PLEER</name>
<protein>
    <submittedName>
        <fullName evidence="3">Uncharacterized protein</fullName>
    </submittedName>
</protein>
<dbReference type="OrthoDB" id="3265734at2759"/>
<comment type="caution">
    <text evidence="3">The sequence shown here is derived from an EMBL/GenBank/DDBJ whole genome shotgun (WGS) entry which is preliminary data.</text>
</comment>
<evidence type="ECO:0000313" key="4">
    <source>
        <dbReference type="Proteomes" id="UP000807025"/>
    </source>
</evidence>
<dbReference type="EMBL" id="MU154521">
    <property type="protein sequence ID" value="KAF9502075.1"/>
    <property type="molecule type" value="Genomic_DNA"/>
</dbReference>
<proteinExistence type="predicted"/>
<keyword evidence="2" id="KW-0812">Transmembrane</keyword>
<gene>
    <name evidence="3" type="ORF">BDN71DRAFT_1500225</name>
</gene>
<sequence>MDGQDSQIEYSLGWQTITSDTEYYNTASLTAQRGQRGASFTLRFVGTSFKVHGRLAKANSTTDFAAFPNTTYAMNGGVPSAEGGLIDRVFYASPPLANTKHTLVWTRVGEGAQVIMDYITVELPVDGSVSPADSSSLPAIAIVGGAPGVSLFVVIALNFCLWWRLRVGGFLQRRSSEDAAPPSSMRISMESSSTSNHMDDVLVCAENHKSPSPPVQRPQSDTPYTMAEGGFPSAINREPQSCYLIIVGLRSVG</sequence>
<evidence type="ECO:0000313" key="3">
    <source>
        <dbReference type="EMBL" id="KAF9502075.1"/>
    </source>
</evidence>
<keyword evidence="2" id="KW-1133">Transmembrane helix</keyword>
<dbReference type="Proteomes" id="UP000807025">
    <property type="component" value="Unassembled WGS sequence"/>
</dbReference>
<keyword evidence="4" id="KW-1185">Reference proteome</keyword>
<keyword evidence="2" id="KW-0472">Membrane</keyword>
<feature type="compositionally biased region" description="Low complexity" evidence="1">
    <location>
        <begin position="183"/>
        <end position="194"/>
    </location>
</feature>